<sequence length="204" mass="24825">MKTKSLKLNNSNDRASSQQVKNFQLESLYLRETRTRIQAWKRYQNEISQQHYNWPPPINGKTYNKREESIYNINTHDYNSNSWFDRRLYKNDLIKATQRRHRLFDLNKPSSEKKTKLDNEILQLKQKIVTFQLNDVCSKPMYPIQPSVRYLLYNGTSKELEGRLNYLNHRKLYAPDEKYYQPLCTSWDITWNLKDLYDSFIYKY</sequence>
<dbReference type="Pfam" id="PF22589">
    <property type="entry name" value="SPMIP1"/>
    <property type="match status" value="1"/>
</dbReference>
<organism evidence="2 4">
    <name type="scientific">Adineta steineri</name>
    <dbReference type="NCBI Taxonomy" id="433720"/>
    <lineage>
        <taxon>Eukaryota</taxon>
        <taxon>Metazoa</taxon>
        <taxon>Spiralia</taxon>
        <taxon>Gnathifera</taxon>
        <taxon>Rotifera</taxon>
        <taxon>Eurotatoria</taxon>
        <taxon>Bdelloidea</taxon>
        <taxon>Adinetida</taxon>
        <taxon>Adinetidae</taxon>
        <taxon>Adineta</taxon>
    </lineage>
</organism>
<dbReference type="InterPro" id="IPR054323">
    <property type="entry name" value="SPMIP1_C"/>
</dbReference>
<dbReference type="AlphaFoldDB" id="A0A815E308"/>
<dbReference type="PANTHER" id="PTHR35826">
    <property type="entry name" value="PROTEIN ATP6V1FNB-LIKE"/>
    <property type="match status" value="1"/>
</dbReference>
<dbReference type="EMBL" id="CAJOAZ010001732">
    <property type="protein sequence ID" value="CAF3849795.1"/>
    <property type="molecule type" value="Genomic_DNA"/>
</dbReference>
<evidence type="ECO:0000313" key="3">
    <source>
        <dbReference type="EMBL" id="CAF3849795.1"/>
    </source>
</evidence>
<evidence type="ECO:0000259" key="1">
    <source>
        <dbReference type="Pfam" id="PF22589"/>
    </source>
</evidence>
<feature type="domain" description="Sperm microtubule inner protein 1 C-terminal" evidence="1">
    <location>
        <begin position="129"/>
        <end position="197"/>
    </location>
</feature>
<evidence type="ECO:0000313" key="4">
    <source>
        <dbReference type="Proteomes" id="UP000663845"/>
    </source>
</evidence>
<name>A0A815E308_9BILA</name>
<protein>
    <recommendedName>
        <fullName evidence="1">Sperm microtubule inner protein 1 C-terminal domain-containing protein</fullName>
    </recommendedName>
</protein>
<gene>
    <name evidence="2" type="ORF">JYZ213_LOCUS32627</name>
    <name evidence="3" type="ORF">OXD698_LOCUS21210</name>
</gene>
<comment type="caution">
    <text evidence="2">The sequence shown here is derived from an EMBL/GenBank/DDBJ whole genome shotgun (WGS) entry which is preliminary data.</text>
</comment>
<dbReference type="Proteomes" id="UP000663844">
    <property type="component" value="Unassembled WGS sequence"/>
</dbReference>
<reference evidence="2" key="1">
    <citation type="submission" date="2021-02" db="EMBL/GenBank/DDBJ databases">
        <authorList>
            <person name="Nowell W R."/>
        </authorList>
    </citation>
    <scope>NUCLEOTIDE SEQUENCE</scope>
</reference>
<dbReference type="PANTHER" id="PTHR35826:SF1">
    <property type="entry name" value="PROTEIN ATP6V1FNB-LIKE"/>
    <property type="match status" value="1"/>
</dbReference>
<dbReference type="EMBL" id="CAJNOG010000588">
    <property type="protein sequence ID" value="CAF1306800.1"/>
    <property type="molecule type" value="Genomic_DNA"/>
</dbReference>
<proteinExistence type="predicted"/>
<evidence type="ECO:0000313" key="2">
    <source>
        <dbReference type="EMBL" id="CAF1306800.1"/>
    </source>
</evidence>
<dbReference type="Proteomes" id="UP000663845">
    <property type="component" value="Unassembled WGS sequence"/>
</dbReference>
<accession>A0A815E308</accession>